<dbReference type="EMBL" id="JAKLJA010000040">
    <property type="protein sequence ID" value="MCG5077670.1"/>
    <property type="molecule type" value="Genomic_DNA"/>
</dbReference>
<name>A0A9X1ULN3_9BURK</name>
<dbReference type="AlphaFoldDB" id="A0A9X1ULN3"/>
<protein>
    <submittedName>
        <fullName evidence="1">Uncharacterized protein</fullName>
    </submittedName>
</protein>
<dbReference type="Proteomes" id="UP001139308">
    <property type="component" value="Unassembled WGS sequence"/>
</dbReference>
<evidence type="ECO:0000313" key="1">
    <source>
        <dbReference type="EMBL" id="MCG5077670.1"/>
    </source>
</evidence>
<accession>A0A9X1ULN3</accession>
<keyword evidence="2" id="KW-1185">Reference proteome</keyword>
<reference evidence="1" key="1">
    <citation type="submission" date="2022-01" db="EMBL/GenBank/DDBJ databases">
        <title>Genome sequence and assembly of Parabukholderia sp. RG36.</title>
        <authorList>
            <person name="Chhetri G."/>
        </authorList>
    </citation>
    <scope>NUCLEOTIDE SEQUENCE</scope>
    <source>
        <strain evidence="1">RG36</strain>
    </source>
</reference>
<sequence length="463" mass="52191">MANDSNNGVLRPDAFSLSWSGGLEYGSRQFSFDGVDKVYFAKGDTINEDTQTGVGVFMLSLQNRDVEQLKVAAQTLCREDIQTGGPETYDPSATFSVACLEDGKVVNRQGSIRMIPEKFNSEIFDAPFRLSEEAWKHGAKFIKLDFSAYKIEHGKNGFTVSVRFTNSGNRWIKFKTPDQWGSTSTDGRLGTGAIAKFNNLGGREEVKQSWGFALSGKKLLNKDEFHEGVVLLQPGDSKILQFQTKPDYRAAKGEYEFSGIAFMRIEYEGDGWGLSSQVDFRGVNSRITIDRDYPSTPEEREQWEATHRKDMSWHPVKPGQTFTEDGLYRPVRTSGGYRGLLLKPFKAGDVATTDDVKMPMDTKYGDINIDGPVQWVWEATAPTPVKQWSLDMIADTVQFCEPGAECPRSGRWVRRIRPHDLYRQEPTWYDLASVVTLSRGQRMPSSRDDTDRTDWEWVGAAHG</sequence>
<evidence type="ECO:0000313" key="2">
    <source>
        <dbReference type="Proteomes" id="UP001139308"/>
    </source>
</evidence>
<comment type="caution">
    <text evidence="1">The sequence shown here is derived from an EMBL/GenBank/DDBJ whole genome shotgun (WGS) entry which is preliminary data.</text>
</comment>
<proteinExistence type="predicted"/>
<organism evidence="1 2">
    <name type="scientific">Paraburkholderia tagetis</name>
    <dbReference type="NCBI Taxonomy" id="2913261"/>
    <lineage>
        <taxon>Bacteria</taxon>
        <taxon>Pseudomonadati</taxon>
        <taxon>Pseudomonadota</taxon>
        <taxon>Betaproteobacteria</taxon>
        <taxon>Burkholderiales</taxon>
        <taxon>Burkholderiaceae</taxon>
        <taxon>Paraburkholderia</taxon>
    </lineage>
</organism>
<gene>
    <name evidence="1" type="ORF">L5014_30735</name>
</gene>
<dbReference type="RefSeq" id="WP_238467568.1">
    <property type="nucleotide sequence ID" value="NZ_JAKLJA010000040.1"/>
</dbReference>